<dbReference type="AlphaFoldDB" id="A0A8D9HCI3"/>
<proteinExistence type="inferred from homology"/>
<dbReference type="GO" id="GO:0006614">
    <property type="term" value="P:SRP-dependent cotranslational protein targeting to membrane"/>
    <property type="evidence" value="ECO:0007669"/>
    <property type="project" value="InterPro"/>
</dbReference>
<evidence type="ECO:0000256" key="9">
    <source>
        <dbReference type="ARBA" id="ARBA00033761"/>
    </source>
</evidence>
<dbReference type="Gramene" id="A08p05440.2_BraZ1">
    <property type="protein sequence ID" value="A08p05440.2_BraZ1.CDS"/>
    <property type="gene ID" value="A08g05440.2_BraZ1"/>
</dbReference>
<evidence type="ECO:0000256" key="2">
    <source>
        <dbReference type="ARBA" id="ARBA00004604"/>
    </source>
</evidence>
<keyword evidence="6" id="KW-0733">Signal recognition particle</keyword>
<dbReference type="GO" id="GO:0008312">
    <property type="term" value="F:7S RNA binding"/>
    <property type="evidence" value="ECO:0007669"/>
    <property type="project" value="InterPro"/>
</dbReference>
<dbReference type="EMBL" id="LS974624">
    <property type="protein sequence ID" value="CAG7896878.1"/>
    <property type="molecule type" value="Genomic_DNA"/>
</dbReference>
<evidence type="ECO:0000256" key="4">
    <source>
        <dbReference type="ARBA" id="ARBA00022490"/>
    </source>
</evidence>
<evidence type="ECO:0000256" key="1">
    <source>
        <dbReference type="ARBA" id="ARBA00004496"/>
    </source>
</evidence>
<evidence type="ECO:0000256" key="5">
    <source>
        <dbReference type="ARBA" id="ARBA00022884"/>
    </source>
</evidence>
<keyword evidence="8" id="KW-0687">Ribonucleoprotein</keyword>
<evidence type="ECO:0000256" key="6">
    <source>
        <dbReference type="ARBA" id="ARBA00023135"/>
    </source>
</evidence>
<dbReference type="Pfam" id="PF01922">
    <property type="entry name" value="SRP19"/>
    <property type="match status" value="1"/>
</dbReference>
<dbReference type="GO" id="GO:0005730">
    <property type="term" value="C:nucleolus"/>
    <property type="evidence" value="ECO:0007669"/>
    <property type="project" value="UniProtKB-SubCell"/>
</dbReference>
<evidence type="ECO:0000256" key="12">
    <source>
        <dbReference type="SAM" id="MobiDB-lite"/>
    </source>
</evidence>
<evidence type="ECO:0000313" key="14">
    <source>
        <dbReference type="Proteomes" id="UP000694005"/>
    </source>
</evidence>
<feature type="compositionally biased region" description="Low complexity" evidence="12">
    <location>
        <begin position="309"/>
        <end position="322"/>
    </location>
</feature>
<comment type="similarity">
    <text evidence="3">Belongs to the SRP19 family.</text>
</comment>
<dbReference type="GO" id="GO:0005786">
    <property type="term" value="C:signal recognition particle, endoplasmic reticulum targeting"/>
    <property type="evidence" value="ECO:0007669"/>
    <property type="project" value="UniProtKB-KW"/>
</dbReference>
<comment type="subunit">
    <text evidence="9">Component of a signal recognition particle complex that consists of a 7SL RNA molecule of 300 nucleotides and six protein subunits: SRP72, SRP68, SRP54, SRP19, SRP14 and SRP9.</text>
</comment>
<evidence type="ECO:0000256" key="11">
    <source>
        <dbReference type="ARBA" id="ARBA00045518"/>
    </source>
</evidence>
<feature type="compositionally biased region" description="Basic and acidic residues" evidence="12">
    <location>
        <begin position="289"/>
        <end position="308"/>
    </location>
</feature>
<protein>
    <recommendedName>
        <fullName evidence="10">Signal recognition particle 19 kDa protein</fullName>
    </recommendedName>
</protein>
<comment type="function">
    <text evidence="11">Component of the signal recognition particle (SRP) complex, a ribonucleoprotein complex that mediates the cotranslational targeting of secretory and membrane proteins to the endoplasmic reticulum (ER). Binds directly to 7SL RNA. Mediates binding of SRP54 to the SRP complex.</text>
</comment>
<dbReference type="SUPFAM" id="SSF69695">
    <property type="entry name" value="SRP19"/>
    <property type="match status" value="1"/>
</dbReference>
<gene>
    <name evidence="13" type="ORF">BRAPAZ1V2_A08P05440.2</name>
</gene>
<keyword evidence="4" id="KW-0963">Cytoplasm</keyword>
<comment type="subcellular location">
    <subcellularLocation>
        <location evidence="1">Cytoplasm</location>
    </subcellularLocation>
    <subcellularLocation>
        <location evidence="2">Nucleus</location>
        <location evidence="2">Nucleolus</location>
    </subcellularLocation>
</comment>
<dbReference type="Gene3D" id="3.30.56.30">
    <property type="entry name" value="Signal recognition particle, SRP19-like subunit"/>
    <property type="match status" value="1"/>
</dbReference>
<dbReference type="PANTHER" id="PTHR17453:SF3">
    <property type="entry name" value="SIGNAL RECOGNITION PARTICLE 19 KDA PROTEIN"/>
    <property type="match status" value="1"/>
</dbReference>
<dbReference type="InterPro" id="IPR036521">
    <property type="entry name" value="SRP19-like_sf"/>
</dbReference>
<evidence type="ECO:0000313" key="13">
    <source>
        <dbReference type="EMBL" id="CAG7896878.1"/>
    </source>
</evidence>
<dbReference type="FunFam" id="3.30.56.30:FF:000002">
    <property type="entry name" value="Signal recognition particle 19kDa"/>
    <property type="match status" value="1"/>
</dbReference>
<evidence type="ECO:0000256" key="10">
    <source>
        <dbReference type="ARBA" id="ARBA00033772"/>
    </source>
</evidence>
<organism evidence="13 14">
    <name type="scientific">Brassica campestris</name>
    <name type="common">Field mustard</name>
    <dbReference type="NCBI Taxonomy" id="3711"/>
    <lineage>
        <taxon>Eukaryota</taxon>
        <taxon>Viridiplantae</taxon>
        <taxon>Streptophyta</taxon>
        <taxon>Embryophyta</taxon>
        <taxon>Tracheophyta</taxon>
        <taxon>Spermatophyta</taxon>
        <taxon>Magnoliopsida</taxon>
        <taxon>eudicotyledons</taxon>
        <taxon>Gunneridae</taxon>
        <taxon>Pentapetalae</taxon>
        <taxon>rosids</taxon>
        <taxon>malvids</taxon>
        <taxon>Brassicales</taxon>
        <taxon>Brassicaceae</taxon>
        <taxon>Brassiceae</taxon>
        <taxon>Brassica</taxon>
    </lineage>
</organism>
<evidence type="ECO:0000256" key="8">
    <source>
        <dbReference type="ARBA" id="ARBA00023274"/>
    </source>
</evidence>
<feature type="region of interest" description="Disordered" evidence="12">
    <location>
        <begin position="288"/>
        <end position="330"/>
    </location>
</feature>
<keyword evidence="5" id="KW-0694">RNA-binding</keyword>
<keyword evidence="7" id="KW-0539">Nucleus</keyword>
<evidence type="ECO:0000256" key="3">
    <source>
        <dbReference type="ARBA" id="ARBA00008910"/>
    </source>
</evidence>
<sequence length="330" mass="37117">MKPDNYITRQQKPDPPKPIWVSCLSLSSVIGLRQIRFGKHFTQNQKLGFHRKVVRFDFTRSIWPGLVISATKIFGDENHRSLSTFLQQVKTMEVPKLFSTEINASKCFVISLIENCQNQDDIDRWITVVVDRWWWKTGMSGGRGESGGRGRDGGAVVVLVVMQGAVAEEETVVAVDSDLVSLPKMENNGMLNVKKWVVMYPVYINSKKTVAEGRRISLSKACESPNCIEISDCCKHLKLPSAVEIDKAYPRDFMQVGRVRVQLKREDGTFVNPAIASRKQLMQKIAELVPRHPERVKKQESQKAKKQEPQATTSTAGTSSKSGKGGKKKR</sequence>
<accession>A0A8D9HCI3</accession>
<dbReference type="PANTHER" id="PTHR17453">
    <property type="entry name" value="SIGNAL RECOGNITION PARTICLE 19 KD PROTEIN"/>
    <property type="match status" value="1"/>
</dbReference>
<evidence type="ECO:0000256" key="7">
    <source>
        <dbReference type="ARBA" id="ARBA00023242"/>
    </source>
</evidence>
<dbReference type="Proteomes" id="UP000694005">
    <property type="component" value="Chromosome A08"/>
</dbReference>
<reference evidence="13 14" key="1">
    <citation type="submission" date="2021-07" db="EMBL/GenBank/DDBJ databases">
        <authorList>
            <consortium name="Genoscope - CEA"/>
            <person name="William W."/>
        </authorList>
    </citation>
    <scope>NUCLEOTIDE SEQUENCE [LARGE SCALE GENOMIC DNA]</scope>
</reference>
<name>A0A8D9HCI3_BRACM</name>
<dbReference type="InterPro" id="IPR002778">
    <property type="entry name" value="Signal_recog_particle_SRP19"/>
</dbReference>